<evidence type="ECO:0000256" key="1">
    <source>
        <dbReference type="ARBA" id="ARBA00004651"/>
    </source>
</evidence>
<sequence length="466" mass="53034">MERLFRRKRNPERVPPNPELDVVLTIESNGKCETAEDLVNGSHLLEYHKAFFDMGFFLLIVPFRLVRVKKNGRTIYAVQTHRCQKILCAIVQALIAYEYLSSIRQRLVSFSDIDGAAISYLNVATVFASFLYVLVFIYAFWMHAGLFKIMFETLQNLEFAKCTKQWCRFKIRVVSIGFCCFSTLVALTDPIIHDGLFTKKTFSGFLAHAACRASSYYLFHNCSTESDVGVALLENNRTILENLATTIHLLIYIPNLIMVHTVDAVVVLTALCMWHALTYFISYSKQDTVSAEEALLHYEDLKGLVKNMNAAVGILTFSAIAISLPFYASWGAIVFNNSAEKVHVDWLYLAHVSAYFVNSFTILHFGADFNFKIGEFYSRISAKEVCDKISSNRLTSIVMDMHSNQISMRACGFFVLTYRFFGTILSLIVTYSIIILQFQFSRQKFQSVNCTYLRSADFPFSQGTSP</sequence>
<keyword evidence="8" id="KW-1185">Reference proteome</keyword>
<name>A0A8J2KXQ0_9HEXA</name>
<organism evidence="7 8">
    <name type="scientific">Allacma fusca</name>
    <dbReference type="NCBI Taxonomy" id="39272"/>
    <lineage>
        <taxon>Eukaryota</taxon>
        <taxon>Metazoa</taxon>
        <taxon>Ecdysozoa</taxon>
        <taxon>Arthropoda</taxon>
        <taxon>Hexapoda</taxon>
        <taxon>Collembola</taxon>
        <taxon>Symphypleona</taxon>
        <taxon>Sminthuridae</taxon>
        <taxon>Allacma</taxon>
    </lineage>
</organism>
<keyword evidence="5 6" id="KW-0472">Membrane</keyword>
<keyword evidence="4 6" id="KW-1133">Transmembrane helix</keyword>
<keyword evidence="3 6" id="KW-0812">Transmembrane</keyword>
<accession>A0A8J2KXQ0</accession>
<reference evidence="7" key="1">
    <citation type="submission" date="2021-06" db="EMBL/GenBank/DDBJ databases">
        <authorList>
            <person name="Hodson N. C."/>
            <person name="Mongue J. A."/>
            <person name="Jaron S. K."/>
        </authorList>
    </citation>
    <scope>NUCLEOTIDE SEQUENCE</scope>
</reference>
<feature type="transmembrane region" description="Helical" evidence="6">
    <location>
        <begin position="249"/>
        <end position="277"/>
    </location>
</feature>
<feature type="transmembrane region" description="Helical" evidence="6">
    <location>
        <begin position="310"/>
        <end position="334"/>
    </location>
</feature>
<evidence type="ECO:0000256" key="6">
    <source>
        <dbReference type="SAM" id="Phobius"/>
    </source>
</evidence>
<protein>
    <recommendedName>
        <fullName evidence="9">Gustatory receptor</fullName>
    </recommendedName>
</protein>
<dbReference type="OrthoDB" id="10607115at2759"/>
<evidence type="ECO:0000313" key="7">
    <source>
        <dbReference type="EMBL" id="CAG7822696.1"/>
    </source>
</evidence>
<dbReference type="InterPro" id="IPR013604">
    <property type="entry name" value="7TM_chemorcpt"/>
</dbReference>
<evidence type="ECO:0000313" key="8">
    <source>
        <dbReference type="Proteomes" id="UP000708208"/>
    </source>
</evidence>
<keyword evidence="2" id="KW-1003">Cell membrane</keyword>
<feature type="transmembrane region" description="Helical" evidence="6">
    <location>
        <begin position="346"/>
        <end position="367"/>
    </location>
</feature>
<feature type="transmembrane region" description="Helical" evidence="6">
    <location>
        <begin position="416"/>
        <end position="436"/>
    </location>
</feature>
<dbReference type="AlphaFoldDB" id="A0A8J2KXQ0"/>
<proteinExistence type="predicted"/>
<dbReference type="GO" id="GO:0050909">
    <property type="term" value="P:sensory perception of taste"/>
    <property type="evidence" value="ECO:0007669"/>
    <property type="project" value="InterPro"/>
</dbReference>
<evidence type="ECO:0008006" key="9">
    <source>
        <dbReference type="Google" id="ProtNLM"/>
    </source>
</evidence>
<evidence type="ECO:0000256" key="5">
    <source>
        <dbReference type="ARBA" id="ARBA00023136"/>
    </source>
</evidence>
<dbReference type="GO" id="GO:0005886">
    <property type="term" value="C:plasma membrane"/>
    <property type="evidence" value="ECO:0007669"/>
    <property type="project" value="UniProtKB-SubCell"/>
</dbReference>
<feature type="transmembrane region" description="Helical" evidence="6">
    <location>
        <begin position="86"/>
        <end position="105"/>
    </location>
</feature>
<dbReference type="Pfam" id="PF08395">
    <property type="entry name" value="7tm_7"/>
    <property type="match status" value="1"/>
</dbReference>
<evidence type="ECO:0000256" key="4">
    <source>
        <dbReference type="ARBA" id="ARBA00022989"/>
    </source>
</evidence>
<comment type="caution">
    <text evidence="7">The sequence shown here is derived from an EMBL/GenBank/DDBJ whole genome shotgun (WGS) entry which is preliminary data.</text>
</comment>
<comment type="subcellular location">
    <subcellularLocation>
        <location evidence="1">Cell membrane</location>
        <topology evidence="1">Multi-pass membrane protein</topology>
    </subcellularLocation>
</comment>
<evidence type="ECO:0000256" key="3">
    <source>
        <dbReference type="ARBA" id="ARBA00022692"/>
    </source>
</evidence>
<gene>
    <name evidence="7" type="ORF">AFUS01_LOCUS32954</name>
</gene>
<dbReference type="EMBL" id="CAJVCH010527162">
    <property type="protein sequence ID" value="CAG7822696.1"/>
    <property type="molecule type" value="Genomic_DNA"/>
</dbReference>
<feature type="transmembrane region" description="Helical" evidence="6">
    <location>
        <begin position="117"/>
        <end position="141"/>
    </location>
</feature>
<dbReference type="Proteomes" id="UP000708208">
    <property type="component" value="Unassembled WGS sequence"/>
</dbReference>
<evidence type="ECO:0000256" key="2">
    <source>
        <dbReference type="ARBA" id="ARBA00022475"/>
    </source>
</evidence>